<dbReference type="AlphaFoldDB" id="A0A4R2ECF9"/>
<proteinExistence type="predicted"/>
<dbReference type="Proteomes" id="UP000294830">
    <property type="component" value="Unassembled WGS sequence"/>
</dbReference>
<accession>A0A4R2ECF9</accession>
<organism evidence="1 2">
    <name type="scientific">Acetobacteroides hydrogenigenes</name>
    <dbReference type="NCBI Taxonomy" id="979970"/>
    <lineage>
        <taxon>Bacteria</taxon>
        <taxon>Pseudomonadati</taxon>
        <taxon>Bacteroidota</taxon>
        <taxon>Bacteroidia</taxon>
        <taxon>Bacteroidales</taxon>
        <taxon>Rikenellaceae</taxon>
        <taxon>Acetobacteroides</taxon>
    </lineage>
</organism>
<sequence length="65" mass="7600">MGSNADFEKMVADMRRLQKEYYRTRDGIALRAAKKAEKMVDEYLCRLEPKGAIKPEKVVEYPTLF</sequence>
<name>A0A4R2ECF9_9BACT</name>
<protein>
    <submittedName>
        <fullName evidence="1">Uncharacterized protein</fullName>
    </submittedName>
</protein>
<dbReference type="OrthoDB" id="1495502at2"/>
<evidence type="ECO:0000313" key="1">
    <source>
        <dbReference type="EMBL" id="TCN63704.1"/>
    </source>
</evidence>
<dbReference type="EMBL" id="SLWB01000015">
    <property type="protein sequence ID" value="TCN63704.1"/>
    <property type="molecule type" value="Genomic_DNA"/>
</dbReference>
<gene>
    <name evidence="1" type="ORF">CLV25_11554</name>
</gene>
<evidence type="ECO:0000313" key="2">
    <source>
        <dbReference type="Proteomes" id="UP000294830"/>
    </source>
</evidence>
<dbReference type="RefSeq" id="WP_131840142.1">
    <property type="nucleotide sequence ID" value="NZ_SLWB01000015.1"/>
</dbReference>
<keyword evidence="2" id="KW-1185">Reference proteome</keyword>
<comment type="caution">
    <text evidence="1">The sequence shown here is derived from an EMBL/GenBank/DDBJ whole genome shotgun (WGS) entry which is preliminary data.</text>
</comment>
<reference evidence="1 2" key="1">
    <citation type="submission" date="2019-03" db="EMBL/GenBank/DDBJ databases">
        <title>Genomic Encyclopedia of Archaeal and Bacterial Type Strains, Phase II (KMG-II): from individual species to whole genera.</title>
        <authorList>
            <person name="Goeker M."/>
        </authorList>
    </citation>
    <scope>NUCLEOTIDE SEQUENCE [LARGE SCALE GENOMIC DNA]</scope>
    <source>
        <strain evidence="1 2">RL-C</strain>
    </source>
</reference>